<gene>
    <name evidence="1" type="ORF">IAA93_05065</name>
</gene>
<dbReference type="Pfam" id="PF20326">
    <property type="entry name" value="DUF6621"/>
    <property type="match status" value="1"/>
</dbReference>
<comment type="caution">
    <text evidence="1">The sequence shown here is derived from an EMBL/GenBank/DDBJ whole genome shotgun (WGS) entry which is preliminary data.</text>
</comment>
<organism evidence="1 2">
    <name type="scientific">Candidatus Avibacteroides avistercoris</name>
    <dbReference type="NCBI Taxonomy" id="2840690"/>
    <lineage>
        <taxon>Bacteria</taxon>
        <taxon>Pseudomonadati</taxon>
        <taxon>Bacteroidota</taxon>
        <taxon>Bacteroidia</taxon>
        <taxon>Bacteroidales</taxon>
        <taxon>Bacteroidaceae</taxon>
        <taxon>Bacteroidaceae incertae sedis</taxon>
        <taxon>Candidatus Avibacteroides</taxon>
    </lineage>
</organism>
<evidence type="ECO:0000313" key="1">
    <source>
        <dbReference type="EMBL" id="HJD53075.1"/>
    </source>
</evidence>
<accession>A0A9D2ZU69</accession>
<proteinExistence type="predicted"/>
<dbReference type="AlphaFoldDB" id="A0A9D2ZU69"/>
<sequence length="193" mass="21053">MDKGNDNPRTLLLVDVQWLNVQVDGFVEYMQRRIGRKLDDMDFVRLCVCALLDAGIERADGTVEVGLLDDSADGRLHHAVPADMSGELDGYAYDTMVGRIAFSLTPTLGLSSVADMCMDLAGQLLQMKALRHLVVLADAATCQAVADMVDKADEAPVLVRFANDGRETVDGHNVCQLAYPLLNAFGIRPEELD</sequence>
<protein>
    <submittedName>
        <fullName evidence="1">Uncharacterized protein</fullName>
    </submittedName>
</protein>
<reference evidence="1" key="2">
    <citation type="submission" date="2021-04" db="EMBL/GenBank/DDBJ databases">
        <authorList>
            <person name="Gilroy R."/>
        </authorList>
    </citation>
    <scope>NUCLEOTIDE SEQUENCE</scope>
    <source>
        <strain evidence="1">MalCec1-1739</strain>
    </source>
</reference>
<dbReference type="EMBL" id="DWUP01000105">
    <property type="protein sequence ID" value="HJD53075.1"/>
    <property type="molecule type" value="Genomic_DNA"/>
</dbReference>
<reference evidence="1" key="1">
    <citation type="journal article" date="2021" name="PeerJ">
        <title>Extensive microbial diversity within the chicken gut microbiome revealed by metagenomics and culture.</title>
        <authorList>
            <person name="Gilroy R."/>
            <person name="Ravi A."/>
            <person name="Getino M."/>
            <person name="Pursley I."/>
            <person name="Horton D.L."/>
            <person name="Alikhan N.F."/>
            <person name="Baker D."/>
            <person name="Gharbi K."/>
            <person name="Hall N."/>
            <person name="Watson M."/>
            <person name="Adriaenssens E.M."/>
            <person name="Foster-Nyarko E."/>
            <person name="Jarju S."/>
            <person name="Secka A."/>
            <person name="Antonio M."/>
            <person name="Oren A."/>
            <person name="Chaudhuri R.R."/>
            <person name="La Ragione R."/>
            <person name="Hildebrand F."/>
            <person name="Pallen M.J."/>
        </authorList>
    </citation>
    <scope>NUCLEOTIDE SEQUENCE</scope>
    <source>
        <strain evidence="1">MalCec1-1739</strain>
    </source>
</reference>
<dbReference type="InterPro" id="IPR046729">
    <property type="entry name" value="DUF6621"/>
</dbReference>
<dbReference type="Proteomes" id="UP000787625">
    <property type="component" value="Unassembled WGS sequence"/>
</dbReference>
<name>A0A9D2ZU69_9BACT</name>
<evidence type="ECO:0000313" key="2">
    <source>
        <dbReference type="Proteomes" id="UP000787625"/>
    </source>
</evidence>